<reference evidence="16 17" key="1">
    <citation type="submission" date="2015-12" db="EMBL/GenBank/DDBJ databases">
        <title>The genome of Folsomia candida.</title>
        <authorList>
            <person name="Faddeeva A."/>
            <person name="Derks M.F."/>
            <person name="Anvar Y."/>
            <person name="Smit S."/>
            <person name="Van Straalen N."/>
            <person name="Roelofs D."/>
        </authorList>
    </citation>
    <scope>NUCLEOTIDE SEQUENCE [LARGE SCALE GENOMIC DNA]</scope>
    <source>
        <strain evidence="16 17">VU population</strain>
        <tissue evidence="16">Whole body</tissue>
    </source>
</reference>
<dbReference type="InterPro" id="IPR015433">
    <property type="entry name" value="PI3/4_kinase"/>
</dbReference>
<feature type="region of interest" description="Disordered" evidence="9">
    <location>
        <begin position="291"/>
        <end position="371"/>
    </location>
</feature>
<comment type="caution">
    <text evidence="16">The sequence shown here is derived from an EMBL/GenBank/DDBJ whole genome shotgun (WGS) entry which is preliminary data.</text>
</comment>
<feature type="compositionally biased region" description="Polar residues" evidence="9">
    <location>
        <begin position="32"/>
        <end position="42"/>
    </location>
</feature>
<dbReference type="STRING" id="158441.A0A226E7X5"/>
<dbReference type="PANTHER" id="PTHR10048:SF14">
    <property type="entry name" value="LD28067P"/>
    <property type="match status" value="1"/>
</dbReference>
<dbReference type="Pfam" id="PF00454">
    <property type="entry name" value="PI3_PI4_kinase"/>
    <property type="match status" value="1"/>
</dbReference>
<dbReference type="InterPro" id="IPR029071">
    <property type="entry name" value="Ubiquitin-like_domsf"/>
</dbReference>
<protein>
    <submittedName>
        <fullName evidence="16">Uncharacterized protein</fullName>
    </submittedName>
</protein>
<dbReference type="SUPFAM" id="SSF49562">
    <property type="entry name" value="C2 domain (Calcium/lipid-binding domain, CaLB)"/>
    <property type="match status" value="2"/>
</dbReference>
<evidence type="ECO:0000256" key="4">
    <source>
        <dbReference type="ARBA" id="ARBA00022840"/>
    </source>
</evidence>
<evidence type="ECO:0000256" key="3">
    <source>
        <dbReference type="ARBA" id="ARBA00022777"/>
    </source>
</evidence>
<dbReference type="OMA" id="QMAAGFR"/>
<dbReference type="InterPro" id="IPR001683">
    <property type="entry name" value="PX_dom"/>
</dbReference>
<dbReference type="Pfam" id="PF00792">
    <property type="entry name" value="PI3K_C2"/>
    <property type="match status" value="1"/>
</dbReference>
<dbReference type="Gene3D" id="1.25.40.70">
    <property type="entry name" value="Phosphatidylinositol 3-kinase, accessory domain (PIK)"/>
    <property type="match status" value="1"/>
</dbReference>
<dbReference type="PROSITE" id="PS50290">
    <property type="entry name" value="PI3_4_KINASE_3"/>
    <property type="match status" value="1"/>
</dbReference>
<dbReference type="EMBL" id="LNIX01000006">
    <property type="protein sequence ID" value="OXA53194.1"/>
    <property type="molecule type" value="Genomic_DNA"/>
</dbReference>
<evidence type="ECO:0000259" key="15">
    <source>
        <dbReference type="PROSITE" id="PS51547"/>
    </source>
</evidence>
<dbReference type="PROSITE" id="PS00915">
    <property type="entry name" value="PI3_4_KINASE_1"/>
    <property type="match status" value="1"/>
</dbReference>
<dbReference type="InterPro" id="IPR018936">
    <property type="entry name" value="PI3/4_kinase_CS"/>
</dbReference>
<dbReference type="InterPro" id="IPR000403">
    <property type="entry name" value="PI3/4_kinase_cat_dom"/>
</dbReference>
<dbReference type="GO" id="GO:0016303">
    <property type="term" value="F:1-phosphatidylinositol-3-kinase activity"/>
    <property type="evidence" value="ECO:0007669"/>
    <property type="project" value="UniProtKB-EC"/>
</dbReference>
<evidence type="ECO:0000256" key="7">
    <source>
        <dbReference type="ARBA" id="ARBA00029297"/>
    </source>
</evidence>
<dbReference type="PROSITE" id="PS50195">
    <property type="entry name" value="PX"/>
    <property type="match status" value="1"/>
</dbReference>
<dbReference type="SUPFAM" id="SSF56112">
    <property type="entry name" value="Protein kinase-like (PK-like)"/>
    <property type="match status" value="1"/>
</dbReference>
<evidence type="ECO:0000256" key="8">
    <source>
        <dbReference type="PROSITE-ProRule" id="PRU00880"/>
    </source>
</evidence>
<evidence type="ECO:0000259" key="10">
    <source>
        <dbReference type="PROSITE" id="PS50004"/>
    </source>
</evidence>
<keyword evidence="3" id="KW-0418">Kinase</keyword>
<dbReference type="InterPro" id="IPR042236">
    <property type="entry name" value="PI3K_accessory_sf"/>
</dbReference>
<feature type="compositionally biased region" description="Polar residues" evidence="9">
    <location>
        <begin position="197"/>
        <end position="207"/>
    </location>
</feature>
<feature type="compositionally biased region" description="Polar residues" evidence="9">
    <location>
        <begin position="360"/>
        <end position="371"/>
    </location>
</feature>
<feature type="region of interest" description="Disordered" evidence="9">
    <location>
        <begin position="442"/>
        <end position="474"/>
    </location>
</feature>
<dbReference type="SUPFAM" id="SSF64268">
    <property type="entry name" value="PX domain"/>
    <property type="match status" value="1"/>
</dbReference>
<feature type="region of interest" description="Disordered" evidence="9">
    <location>
        <begin position="186"/>
        <end position="255"/>
    </location>
</feature>
<dbReference type="Gene3D" id="1.10.1070.11">
    <property type="entry name" value="Phosphatidylinositol 3-/4-kinase, catalytic domain"/>
    <property type="match status" value="1"/>
</dbReference>
<dbReference type="GO" id="GO:0043491">
    <property type="term" value="P:phosphatidylinositol 3-kinase/protein kinase B signal transduction"/>
    <property type="evidence" value="ECO:0007669"/>
    <property type="project" value="TreeGrafter"/>
</dbReference>
<dbReference type="Gene3D" id="2.60.40.150">
    <property type="entry name" value="C2 domain"/>
    <property type="match status" value="2"/>
</dbReference>
<dbReference type="InterPro" id="IPR001263">
    <property type="entry name" value="PI3K_accessory_dom"/>
</dbReference>
<sequence length="1862" mass="210238">MSRGGTGEVAPEEDDDIQFLKDLEEAKRRSLDSFSTEVQRWSSPKDHTPPAAGPFSVMSKPYTPPALHPPPIGFMVPQCLKVLANNGNNIGTDVPQQSTVTRSQSYPFGQFGGVQQNLGFPQIPANNNSVVPTYGLYPPISTLQNNATTTTVKHVNHFHQPQQQIPPSQQQLPFSSMSSNNVGFNFISTFRPPPTLPHQNNHQQKYQSPPPPPVSYFKNNDNVSRRNSCSSSSSSFSPAVPVELPSYKKGGQRNGNLYKNLEDEIRDLIDLGQDDGRNVLEAFDPLFDKPSLQQQQQQQYHEEQPQIVPELSPPLPPSSTTQQQQPPTANKGTTSIRDDMTTRSSNVLAETTSTTTPETDQSGGPSSLMSTKSMYGWKSDISLYPSLSTPTSYDTLQSSRVGSDAGDAASILYDAYNQFEYLYQVSISSESSSFYWHPNDASPYSSGAPPSPSRPSDYVSSQSVRAAKAGRRSSDSVKGRCSKLYEDITSLKKIAQNDGELIAFVDMLQRLKLSVRMARTKDRHSYIKSPTAPSQCWAEGLSLKIVVWNETFTTEPVTFTCDVVSALVEVVVVQALTKMQIEEDCGGVNHVFRVKGFDEYLDSGHYLIDFRYIQECIKFDEDVRLVLVKKSSLAKGVWARPKVDDSVETIILPEEIMPTCNSKVITFTEIAKFLEVIDRESEKLNDKVNECVTGPVVNPTPLMQTVKGICVLLGDVQTVEIRRSLEAFISACDNLNAEVQKLSAGPTLQSNRRTVIGNDLSSRHSYVEIVREEKTPLETRKESVHSTKETVIDSVRMLVEMYSKSFPVSFKMNSLLESSTPGADCGPKTMSEMLEPFLIRISTLHRVKPEWCSTYLDFFVGIEVFHGTRLMGKQTSPISTLTNVDDHLFFTTVIFDVWVDFEHLPICILPRECRLVFTVYGRHMNESGDIHETKELGWASIQCFDFQGFLIRGNQLLPLWPVGMPQKRLGPAPNSAFSYDLNVPLITIEFPDFGRSLKFPEIPSSNHVTRDFQSLDINTQLQLKDIIETTTFTKFPADEREVLWEKRHYLQTYPTALPKVLLSAQFWDFASLSELHRMMENWAPLSPLEALQLLLPCFPDAKVRHTAIKWINEMSDEDLITVLPQLVEALSYETFDLSPLAEFVLKKSLFRFEIAHSLFWNLVSEVGLGKWGVDSEVFTVQFINPRHSDDDTDPRRRRLELMRNSLMTISYHKWRSALISEFKLMQGLCDVTHLVKLAQPSQRSCTMLQELKRMDVQLFGGQTTYSLPLSPTYMVTSMDVETCICYNSASVPLKINFKSALPEGGIIPVLFKQGDDIRQDMLTIQVIRMIETWWLKEGLDLRVVTFTCVPTGFKQGVVEIVSNAETLCKIQADYGVTGAFRNRPISEWLAKMNPSTLDYRRAVENFTRSCAAYCVLTYILGICDRHNDNIMLTTKGHLFHIDFGKFLGDAQMFGSFKRDRAPFVLTSDMLFVINDGEKVSQRFHKFVELCCQAFKIVRQNGDVLMNLFAMMATAGIPGVDIKSVAYIQNALLPDCSNVEAAARFTRFIEDSSKNWFTSVNFFIHSLAQLRFASDSTDNPATLTFMPKMYNIDSEGRIESVTIVDFEKKYDPEKYYSYSVKVKRKDINQPSFVNRTYKQFLELYSKLCMNFPMAMRSLTVLPRSSGIGRSNVKQVAEKRTALLQSFLESLFLLADEIAHSDLVYTFFHPLLKDEEYHGQEERDILAAESLLSPVKIHGRIKACIQYSKGALLVLVLHAFDLACPNGQPPSAYVKSYLQPDTSRLTKRKTRVIKRTQHPTFMEMIEYRLPLDVVLRRILQLSVWHHDPLQENSFLGGVSIPLKGFPLEKETTETFILGNLTVTP</sequence>
<dbReference type="InterPro" id="IPR000341">
    <property type="entry name" value="PI3K_Ras-bd_dom"/>
</dbReference>
<dbReference type="SMART" id="SM00312">
    <property type="entry name" value="PX"/>
    <property type="match status" value="1"/>
</dbReference>
<evidence type="ECO:0000256" key="2">
    <source>
        <dbReference type="ARBA" id="ARBA00022741"/>
    </source>
</evidence>
<dbReference type="Proteomes" id="UP000198287">
    <property type="component" value="Unassembled WGS sequence"/>
</dbReference>
<keyword evidence="4" id="KW-0067">ATP-binding</keyword>
<evidence type="ECO:0000256" key="5">
    <source>
        <dbReference type="ARBA" id="ARBA00023098"/>
    </source>
</evidence>
<dbReference type="InterPro" id="IPR036940">
    <property type="entry name" value="PI3/4_kinase_cat_sf"/>
</dbReference>
<feature type="domain" description="C2" evidence="10">
    <location>
        <begin position="1731"/>
        <end position="1853"/>
    </location>
</feature>
<evidence type="ECO:0000256" key="9">
    <source>
        <dbReference type="SAM" id="MobiDB-lite"/>
    </source>
</evidence>
<dbReference type="GO" id="GO:0016477">
    <property type="term" value="P:cell migration"/>
    <property type="evidence" value="ECO:0007669"/>
    <property type="project" value="TreeGrafter"/>
</dbReference>
<dbReference type="GO" id="GO:0035091">
    <property type="term" value="F:phosphatidylinositol binding"/>
    <property type="evidence" value="ECO:0007669"/>
    <property type="project" value="InterPro"/>
</dbReference>
<evidence type="ECO:0000313" key="17">
    <source>
        <dbReference type="Proteomes" id="UP000198287"/>
    </source>
</evidence>
<comment type="catalytic activity">
    <reaction evidence="6">
        <text>a 1,2-diacyl-sn-glycero-3-phospho-(1D-myo-inositol) + ATP = a 1,2-diacyl-sn-glycero-3-phospho-(1D-myo-inositol-3-phosphate) + ADP + H(+)</text>
        <dbReference type="Rhea" id="RHEA:12709"/>
        <dbReference type="ChEBI" id="CHEBI:15378"/>
        <dbReference type="ChEBI" id="CHEBI:30616"/>
        <dbReference type="ChEBI" id="CHEBI:57880"/>
        <dbReference type="ChEBI" id="CHEBI:58088"/>
        <dbReference type="ChEBI" id="CHEBI:456216"/>
        <dbReference type="EC" id="2.7.1.137"/>
    </reaction>
    <physiologicalReaction direction="left-to-right" evidence="6">
        <dbReference type="Rhea" id="RHEA:12710"/>
    </physiologicalReaction>
</comment>
<dbReference type="Pfam" id="PF00613">
    <property type="entry name" value="PI3Ka"/>
    <property type="match status" value="1"/>
</dbReference>
<dbReference type="Pfam" id="PF00794">
    <property type="entry name" value="PI3K_rbd"/>
    <property type="match status" value="1"/>
</dbReference>
<keyword evidence="5" id="KW-0443">Lipid metabolism</keyword>
<dbReference type="InterPro" id="IPR000008">
    <property type="entry name" value="C2_dom"/>
</dbReference>
<evidence type="ECO:0000259" key="13">
    <source>
        <dbReference type="PROSITE" id="PS51545"/>
    </source>
</evidence>
<dbReference type="FunFam" id="1.10.1070.11:FF:000001">
    <property type="entry name" value="Phosphatidylinositol 4,5-bisphosphate 3-kinase catalytic subunit"/>
    <property type="match status" value="1"/>
</dbReference>
<dbReference type="OrthoDB" id="67688at2759"/>
<dbReference type="SMART" id="SM00144">
    <property type="entry name" value="PI3K_rbd"/>
    <property type="match status" value="1"/>
</dbReference>
<dbReference type="GO" id="GO:0005942">
    <property type="term" value="C:phosphatidylinositol 3-kinase complex"/>
    <property type="evidence" value="ECO:0007669"/>
    <property type="project" value="TreeGrafter"/>
</dbReference>
<dbReference type="SMART" id="SM00146">
    <property type="entry name" value="PI3Kc"/>
    <property type="match status" value="1"/>
</dbReference>
<dbReference type="InterPro" id="IPR016024">
    <property type="entry name" value="ARM-type_fold"/>
</dbReference>
<dbReference type="PROSITE" id="PS00916">
    <property type="entry name" value="PI3_4_KINASE_2"/>
    <property type="match status" value="1"/>
</dbReference>
<dbReference type="Pfam" id="PF00787">
    <property type="entry name" value="PX"/>
    <property type="match status" value="1"/>
</dbReference>
<dbReference type="SMART" id="SM00239">
    <property type="entry name" value="C2"/>
    <property type="match status" value="1"/>
</dbReference>
<gene>
    <name evidence="16" type="ORF">Fcan01_12599</name>
</gene>
<dbReference type="GO" id="GO:0048015">
    <property type="term" value="P:phosphatidylinositol-mediated signaling"/>
    <property type="evidence" value="ECO:0007669"/>
    <property type="project" value="TreeGrafter"/>
</dbReference>
<dbReference type="PROSITE" id="PS50004">
    <property type="entry name" value="C2"/>
    <property type="match status" value="1"/>
</dbReference>
<dbReference type="PANTHER" id="PTHR10048">
    <property type="entry name" value="PHOSPHATIDYLINOSITOL KINASE"/>
    <property type="match status" value="1"/>
</dbReference>
<dbReference type="SMART" id="SM00142">
    <property type="entry name" value="PI3K_C2"/>
    <property type="match status" value="1"/>
</dbReference>
<accession>A0A226E7X5</accession>
<feature type="compositionally biased region" description="Low complexity" evidence="9">
    <location>
        <begin position="350"/>
        <end position="359"/>
    </location>
</feature>
<dbReference type="InterPro" id="IPR036871">
    <property type="entry name" value="PX_dom_sf"/>
</dbReference>
<dbReference type="Gene3D" id="3.10.20.90">
    <property type="entry name" value="Phosphatidylinositol 3-kinase Catalytic Subunit, Chain A, domain 1"/>
    <property type="match status" value="1"/>
</dbReference>
<feature type="compositionally biased region" description="Basic and acidic residues" evidence="9">
    <location>
        <begin position="18"/>
        <end position="31"/>
    </location>
</feature>
<feature type="domain" description="PX" evidence="11">
    <location>
        <begin position="1595"/>
        <end position="1713"/>
    </location>
</feature>
<dbReference type="PROSITE" id="PS51546">
    <property type="entry name" value="PI3K_RBD"/>
    <property type="match status" value="1"/>
</dbReference>
<feature type="domain" description="C2 PI3K-type" evidence="15">
    <location>
        <begin position="833"/>
        <end position="1000"/>
    </location>
</feature>
<dbReference type="Pfam" id="PF00168">
    <property type="entry name" value="C2"/>
    <property type="match status" value="1"/>
</dbReference>
<dbReference type="InterPro" id="IPR011009">
    <property type="entry name" value="Kinase-like_dom_sf"/>
</dbReference>
<evidence type="ECO:0000259" key="11">
    <source>
        <dbReference type="PROSITE" id="PS50195"/>
    </source>
</evidence>
<dbReference type="GO" id="GO:0005886">
    <property type="term" value="C:plasma membrane"/>
    <property type="evidence" value="ECO:0007669"/>
    <property type="project" value="TreeGrafter"/>
</dbReference>
<evidence type="ECO:0000259" key="12">
    <source>
        <dbReference type="PROSITE" id="PS50290"/>
    </source>
</evidence>
<name>A0A226E7X5_FOLCA</name>
<evidence type="ECO:0000313" key="16">
    <source>
        <dbReference type="EMBL" id="OXA53194.1"/>
    </source>
</evidence>
<dbReference type="GO" id="GO:0035005">
    <property type="term" value="F:1-phosphatidylinositol-4-phosphate 3-kinase activity"/>
    <property type="evidence" value="ECO:0007669"/>
    <property type="project" value="UniProtKB-EC"/>
</dbReference>
<feature type="domain" description="PI3K-RBD" evidence="14">
    <location>
        <begin position="540"/>
        <end position="629"/>
    </location>
</feature>
<evidence type="ECO:0000256" key="1">
    <source>
        <dbReference type="ARBA" id="ARBA00022679"/>
    </source>
</evidence>
<evidence type="ECO:0000256" key="6">
    <source>
        <dbReference type="ARBA" id="ARBA00023985"/>
    </source>
</evidence>
<feature type="domain" description="PIK helical" evidence="13">
    <location>
        <begin position="1009"/>
        <end position="1185"/>
    </location>
</feature>
<proteinExistence type="inferred from homology"/>
<evidence type="ECO:0000259" key="14">
    <source>
        <dbReference type="PROSITE" id="PS51546"/>
    </source>
</evidence>
<dbReference type="SMART" id="SM00145">
    <property type="entry name" value="PI3Ka"/>
    <property type="match status" value="1"/>
</dbReference>
<dbReference type="GO" id="GO:0005524">
    <property type="term" value="F:ATP binding"/>
    <property type="evidence" value="ECO:0007669"/>
    <property type="project" value="UniProtKB-KW"/>
</dbReference>
<keyword evidence="17" id="KW-1185">Reference proteome</keyword>
<dbReference type="Gene3D" id="3.30.1520.10">
    <property type="entry name" value="Phox-like domain"/>
    <property type="match status" value="1"/>
</dbReference>
<dbReference type="CDD" id="cd04012">
    <property type="entry name" value="C2A_PI3K_class_II"/>
    <property type="match status" value="1"/>
</dbReference>
<feature type="compositionally biased region" description="Low complexity" evidence="9">
    <location>
        <begin position="318"/>
        <end position="328"/>
    </location>
</feature>
<keyword evidence="1" id="KW-0808">Transferase</keyword>
<dbReference type="Gene3D" id="3.30.1010.10">
    <property type="entry name" value="Phosphatidylinositol 3-kinase Catalytic Subunit, Chain A, domain 4"/>
    <property type="match status" value="1"/>
</dbReference>
<feature type="region of interest" description="Disordered" evidence="9">
    <location>
        <begin position="1"/>
        <end position="57"/>
    </location>
</feature>
<dbReference type="GO" id="GO:0005737">
    <property type="term" value="C:cytoplasm"/>
    <property type="evidence" value="ECO:0007669"/>
    <property type="project" value="TreeGrafter"/>
</dbReference>
<comment type="catalytic activity">
    <reaction evidence="7">
        <text>a 1,2-diacyl-sn-glycero-3-phospho-(1D-myo-inositol 4-phosphate) + ATP = a 1,2-diacyl-sn-glycero-3-phospho-(1D-myo-inositol-3,4-bisphosphate) + ADP + H(+)</text>
        <dbReference type="Rhea" id="RHEA:18373"/>
        <dbReference type="ChEBI" id="CHEBI:15378"/>
        <dbReference type="ChEBI" id="CHEBI:30616"/>
        <dbReference type="ChEBI" id="CHEBI:57658"/>
        <dbReference type="ChEBI" id="CHEBI:58178"/>
        <dbReference type="ChEBI" id="CHEBI:456216"/>
        <dbReference type="EC" id="2.7.1.154"/>
    </reaction>
    <physiologicalReaction direction="left-to-right" evidence="7">
        <dbReference type="Rhea" id="RHEA:18374"/>
    </physiologicalReaction>
</comment>
<dbReference type="InterPro" id="IPR035892">
    <property type="entry name" value="C2_domain_sf"/>
</dbReference>
<organism evidence="16 17">
    <name type="scientific">Folsomia candida</name>
    <name type="common">Springtail</name>
    <dbReference type="NCBI Taxonomy" id="158441"/>
    <lineage>
        <taxon>Eukaryota</taxon>
        <taxon>Metazoa</taxon>
        <taxon>Ecdysozoa</taxon>
        <taxon>Arthropoda</taxon>
        <taxon>Hexapoda</taxon>
        <taxon>Collembola</taxon>
        <taxon>Entomobryomorpha</taxon>
        <taxon>Isotomoidea</taxon>
        <taxon>Isotomidae</taxon>
        <taxon>Proisotominae</taxon>
        <taxon>Folsomia</taxon>
    </lineage>
</organism>
<dbReference type="SUPFAM" id="SSF48371">
    <property type="entry name" value="ARM repeat"/>
    <property type="match status" value="1"/>
</dbReference>
<dbReference type="SUPFAM" id="SSF54236">
    <property type="entry name" value="Ubiquitin-like"/>
    <property type="match status" value="1"/>
</dbReference>
<feature type="compositionally biased region" description="Low complexity" evidence="9">
    <location>
        <begin position="219"/>
        <end position="237"/>
    </location>
</feature>
<dbReference type="InterPro" id="IPR002420">
    <property type="entry name" value="PI3K-type_C2_dom"/>
</dbReference>
<keyword evidence="2" id="KW-0547">Nucleotide-binding</keyword>
<comment type="similarity">
    <text evidence="8">Belongs to the PI3/PI4-kinase family.</text>
</comment>
<dbReference type="CDD" id="cd08381">
    <property type="entry name" value="C2B_PI3K_class_II"/>
    <property type="match status" value="1"/>
</dbReference>
<feature type="domain" description="PI3K/PI4K catalytic" evidence="12">
    <location>
        <begin position="1279"/>
        <end position="1556"/>
    </location>
</feature>
<dbReference type="PROSITE" id="PS51547">
    <property type="entry name" value="C2_PI3K"/>
    <property type="match status" value="1"/>
</dbReference>
<dbReference type="PROSITE" id="PS51545">
    <property type="entry name" value="PIK_HELICAL"/>
    <property type="match status" value="1"/>
</dbReference>